<dbReference type="AlphaFoldDB" id="A0AAD4HNQ0"/>
<dbReference type="RefSeq" id="XP_041228586.1">
    <property type="nucleotide sequence ID" value="XM_041366578.1"/>
</dbReference>
<name>A0AAD4HNQ0_9AGAM</name>
<evidence type="ECO:0000259" key="1">
    <source>
        <dbReference type="Pfam" id="PF20149"/>
    </source>
</evidence>
<reference evidence="2" key="1">
    <citation type="journal article" date="2020" name="New Phytol.">
        <title>Comparative genomics reveals dynamic genome evolution in host specialist ectomycorrhizal fungi.</title>
        <authorList>
            <person name="Lofgren L.A."/>
            <person name="Nguyen N.H."/>
            <person name="Vilgalys R."/>
            <person name="Ruytinx J."/>
            <person name="Liao H.L."/>
            <person name="Branco S."/>
            <person name="Kuo A."/>
            <person name="LaButti K."/>
            <person name="Lipzen A."/>
            <person name="Andreopoulos W."/>
            <person name="Pangilinan J."/>
            <person name="Riley R."/>
            <person name="Hundley H."/>
            <person name="Na H."/>
            <person name="Barry K."/>
            <person name="Grigoriev I.V."/>
            <person name="Stajich J.E."/>
            <person name="Kennedy P.G."/>
        </authorList>
    </citation>
    <scope>NUCLEOTIDE SEQUENCE</scope>
    <source>
        <strain evidence="2">FC203</strain>
    </source>
</reference>
<dbReference type="Pfam" id="PF20149">
    <property type="entry name" value="DUF6532"/>
    <property type="match status" value="1"/>
</dbReference>
<sequence>MSLSCLLAPSDLGVPMICYTDVVYNRWGGICRCEKQLMKDLKYVHALSLVPEGHIGGIHENIRKAVQAHVASHYGLMKGADERVTDLLKNNAYIYPANTKDAFFNDKLAVGVKWHGHLTSTFEDHPDKAELPVAMVVLASTVVCSIIMQYSTDFNSEIVLNGIFKASKCKYHVFMHSLYKTVYGSKRKTEEPDAADSLMFLDIEGMVEE</sequence>
<comment type="caution">
    <text evidence="2">The sequence shown here is derived from an EMBL/GenBank/DDBJ whole genome shotgun (WGS) entry which is preliminary data.</text>
</comment>
<accession>A0AAD4HNQ0</accession>
<feature type="domain" description="DUF6532" evidence="1">
    <location>
        <begin position="33"/>
        <end position="178"/>
    </location>
</feature>
<gene>
    <name evidence="2" type="ORF">F5891DRAFT_1185660</name>
</gene>
<organism evidence="2 3">
    <name type="scientific">Suillus fuscotomentosus</name>
    <dbReference type="NCBI Taxonomy" id="1912939"/>
    <lineage>
        <taxon>Eukaryota</taxon>
        <taxon>Fungi</taxon>
        <taxon>Dikarya</taxon>
        <taxon>Basidiomycota</taxon>
        <taxon>Agaricomycotina</taxon>
        <taxon>Agaricomycetes</taxon>
        <taxon>Agaricomycetidae</taxon>
        <taxon>Boletales</taxon>
        <taxon>Suillineae</taxon>
        <taxon>Suillaceae</taxon>
        <taxon>Suillus</taxon>
    </lineage>
</organism>
<dbReference type="Proteomes" id="UP001195769">
    <property type="component" value="Unassembled WGS sequence"/>
</dbReference>
<keyword evidence="3" id="KW-1185">Reference proteome</keyword>
<dbReference type="InterPro" id="IPR045341">
    <property type="entry name" value="DUF6532"/>
</dbReference>
<evidence type="ECO:0000313" key="3">
    <source>
        <dbReference type="Proteomes" id="UP001195769"/>
    </source>
</evidence>
<evidence type="ECO:0000313" key="2">
    <source>
        <dbReference type="EMBL" id="KAG1903011.1"/>
    </source>
</evidence>
<dbReference type="EMBL" id="JABBWK010000014">
    <property type="protein sequence ID" value="KAG1903011.1"/>
    <property type="molecule type" value="Genomic_DNA"/>
</dbReference>
<protein>
    <recommendedName>
        <fullName evidence="1">DUF6532 domain-containing protein</fullName>
    </recommendedName>
</protein>
<dbReference type="GeneID" id="64660876"/>
<proteinExistence type="predicted"/>